<dbReference type="InterPro" id="IPR006976">
    <property type="entry name" value="VanZ-like"/>
</dbReference>
<dbReference type="NCBIfam" id="NF037970">
    <property type="entry name" value="vanZ_1"/>
    <property type="match status" value="1"/>
</dbReference>
<keyword evidence="1" id="KW-0812">Transmembrane</keyword>
<dbReference type="OrthoDB" id="291892at2"/>
<keyword evidence="1" id="KW-1133">Transmembrane helix</keyword>
<protein>
    <submittedName>
        <fullName evidence="3">Membrane protein</fullName>
    </submittedName>
</protein>
<organism evidence="3 4">
    <name type="scientific">Lactobacillus rodentium</name>
    <dbReference type="NCBI Taxonomy" id="947835"/>
    <lineage>
        <taxon>Bacteria</taxon>
        <taxon>Bacillati</taxon>
        <taxon>Bacillota</taxon>
        <taxon>Bacilli</taxon>
        <taxon>Lactobacillales</taxon>
        <taxon>Lactobacillaceae</taxon>
        <taxon>Lactobacillus</taxon>
    </lineage>
</organism>
<reference evidence="4" key="1">
    <citation type="submission" date="2018-03" db="EMBL/GenBank/DDBJ databases">
        <title>New taxa in the Lactobacillus gasseri group.</title>
        <authorList>
            <person name="Tanizawa Y."/>
            <person name="Tohno M."/>
            <person name="Endo A."/>
            <person name="Arita M."/>
        </authorList>
    </citation>
    <scope>NUCLEOTIDE SEQUENCE [LARGE SCALE GENOMIC DNA]</scope>
    <source>
        <strain evidence="4">DSM 24759</strain>
    </source>
</reference>
<feature type="transmembrane region" description="Helical" evidence="1">
    <location>
        <begin position="7"/>
        <end position="28"/>
    </location>
</feature>
<feature type="transmembrane region" description="Helical" evidence="1">
    <location>
        <begin position="139"/>
        <end position="158"/>
    </location>
</feature>
<name>A0A2Z6T7E7_9LACO</name>
<dbReference type="RefSeq" id="WP_117117930.1">
    <property type="nucleotide sequence ID" value="NZ_BFBY01000003.1"/>
</dbReference>
<feature type="domain" description="VanZ-like" evidence="2">
    <location>
        <begin position="9"/>
        <end position="155"/>
    </location>
</feature>
<dbReference type="AlphaFoldDB" id="A0A2Z6T7E7"/>
<feature type="transmembrane region" description="Helical" evidence="1">
    <location>
        <begin position="80"/>
        <end position="97"/>
    </location>
</feature>
<keyword evidence="4" id="KW-1185">Reference proteome</keyword>
<dbReference type="InterPro" id="IPR016747">
    <property type="entry name" value="Phosphotransbutyrylase"/>
</dbReference>
<dbReference type="Pfam" id="PF04892">
    <property type="entry name" value="VanZ"/>
    <property type="match status" value="1"/>
</dbReference>
<dbReference type="PIRSF" id="PIRSF019083">
    <property type="entry name" value="UCP019083_VanZ"/>
    <property type="match status" value="1"/>
</dbReference>
<evidence type="ECO:0000259" key="2">
    <source>
        <dbReference type="Pfam" id="PF04892"/>
    </source>
</evidence>
<evidence type="ECO:0000256" key="1">
    <source>
        <dbReference type="SAM" id="Phobius"/>
    </source>
</evidence>
<dbReference type="Proteomes" id="UP000257317">
    <property type="component" value="Unassembled WGS sequence"/>
</dbReference>
<comment type="caution">
    <text evidence="3">The sequence shown here is derived from an EMBL/GenBank/DDBJ whole genome shotgun (WGS) entry which is preliminary data.</text>
</comment>
<evidence type="ECO:0000313" key="4">
    <source>
        <dbReference type="Proteomes" id="UP000257317"/>
    </source>
</evidence>
<accession>A0A2Z6T7E7</accession>
<gene>
    <name evidence="3" type="ORF">LrDSM24759_04950</name>
</gene>
<proteinExistence type="predicted"/>
<keyword evidence="1" id="KW-0472">Membrane</keyword>
<dbReference type="EMBL" id="BFBY01000003">
    <property type="protein sequence ID" value="GBG04581.1"/>
    <property type="molecule type" value="Genomic_DNA"/>
</dbReference>
<evidence type="ECO:0000313" key="3">
    <source>
        <dbReference type="EMBL" id="GBG04581.1"/>
    </source>
</evidence>
<sequence length="168" mass="19188">MKKQLHYIFIVLMVLVLIGLFISSSMTYHQQEMKPGFIHKYFPLLENWVGHWNIYYGGRWHNAHLDQGVAGMTQFVMRKMAHFGSFFLLGLFGSLGLKKIFQSWGGPLLIWLGTILVAFCDEFHQMLTGDRTPSVHDVMLDSSGALLAILICMIVYGIKNFKNSKNDA</sequence>
<feature type="transmembrane region" description="Helical" evidence="1">
    <location>
        <begin position="109"/>
        <end position="127"/>
    </location>
</feature>